<protein>
    <submittedName>
        <fullName evidence="5">Pre-mRNA-processing factor 17</fullName>
    </submittedName>
</protein>
<dbReference type="InterPro" id="IPR036322">
    <property type="entry name" value="WD40_repeat_dom_sf"/>
</dbReference>
<organism evidence="5 6">
    <name type="scientific">Nakaseomyces bracarensis</name>
    <dbReference type="NCBI Taxonomy" id="273131"/>
    <lineage>
        <taxon>Eukaryota</taxon>
        <taxon>Fungi</taxon>
        <taxon>Dikarya</taxon>
        <taxon>Ascomycota</taxon>
        <taxon>Saccharomycotina</taxon>
        <taxon>Saccharomycetes</taxon>
        <taxon>Saccharomycetales</taxon>
        <taxon>Saccharomycetaceae</taxon>
        <taxon>Nakaseomyces</taxon>
    </lineage>
</organism>
<dbReference type="InterPro" id="IPR015943">
    <property type="entry name" value="WD40/YVTN_repeat-like_dom_sf"/>
</dbReference>
<evidence type="ECO:0000313" key="5">
    <source>
        <dbReference type="EMBL" id="KAL3235083.1"/>
    </source>
</evidence>
<dbReference type="InterPro" id="IPR001680">
    <property type="entry name" value="WD40_rpt"/>
</dbReference>
<dbReference type="EMBL" id="JBEVYD010000002">
    <property type="protein sequence ID" value="KAL3235083.1"/>
    <property type="molecule type" value="Genomic_DNA"/>
</dbReference>
<dbReference type="Proteomes" id="UP001623330">
    <property type="component" value="Unassembled WGS sequence"/>
</dbReference>
<dbReference type="Pfam" id="PF00400">
    <property type="entry name" value="WD40"/>
    <property type="match status" value="4"/>
</dbReference>
<accession>A0ABR4P0I3</accession>
<gene>
    <name evidence="5" type="ORF">RNJ44_02871</name>
</gene>
<evidence type="ECO:0000313" key="6">
    <source>
        <dbReference type="Proteomes" id="UP001623330"/>
    </source>
</evidence>
<feature type="repeat" description="WD" evidence="3">
    <location>
        <begin position="261"/>
        <end position="293"/>
    </location>
</feature>
<dbReference type="SUPFAM" id="SSF50978">
    <property type="entry name" value="WD40 repeat-like"/>
    <property type="match status" value="1"/>
</dbReference>
<dbReference type="InterPro" id="IPR019775">
    <property type="entry name" value="WD40_repeat_CS"/>
</dbReference>
<feature type="compositionally biased region" description="Basic and acidic residues" evidence="4">
    <location>
        <begin position="35"/>
        <end position="52"/>
    </location>
</feature>
<keyword evidence="1 3" id="KW-0853">WD repeat</keyword>
<dbReference type="PROSITE" id="PS00678">
    <property type="entry name" value="WD_REPEATS_1"/>
    <property type="match status" value="1"/>
</dbReference>
<feature type="repeat" description="WD" evidence="3">
    <location>
        <begin position="174"/>
        <end position="215"/>
    </location>
</feature>
<name>A0ABR4P0I3_9SACH</name>
<dbReference type="SMART" id="SM00320">
    <property type="entry name" value="WD40"/>
    <property type="match status" value="6"/>
</dbReference>
<dbReference type="PROSITE" id="PS50082">
    <property type="entry name" value="WD_REPEATS_2"/>
    <property type="match status" value="4"/>
</dbReference>
<dbReference type="PRINTS" id="PR00320">
    <property type="entry name" value="GPROTEINBRPT"/>
</dbReference>
<evidence type="ECO:0000256" key="1">
    <source>
        <dbReference type="ARBA" id="ARBA00022574"/>
    </source>
</evidence>
<feature type="repeat" description="WD" evidence="3">
    <location>
        <begin position="361"/>
        <end position="392"/>
    </location>
</feature>
<evidence type="ECO:0000256" key="2">
    <source>
        <dbReference type="ARBA" id="ARBA00022737"/>
    </source>
</evidence>
<evidence type="ECO:0000256" key="4">
    <source>
        <dbReference type="SAM" id="MobiDB-lite"/>
    </source>
</evidence>
<proteinExistence type="predicted"/>
<dbReference type="Gene3D" id="2.130.10.10">
    <property type="entry name" value="YVTN repeat-like/Quinoprotein amine dehydrogenase"/>
    <property type="match status" value="1"/>
</dbReference>
<feature type="region of interest" description="Disordered" evidence="4">
    <location>
        <begin position="35"/>
        <end position="91"/>
    </location>
</feature>
<feature type="repeat" description="WD" evidence="3">
    <location>
        <begin position="130"/>
        <end position="163"/>
    </location>
</feature>
<reference evidence="5 6" key="1">
    <citation type="submission" date="2024-05" db="EMBL/GenBank/DDBJ databases">
        <title>Long read based assembly of the Candida bracarensis genome reveals expanded adhesin content.</title>
        <authorList>
            <person name="Marcet-Houben M."/>
            <person name="Ksiezopolska E."/>
            <person name="Gabaldon T."/>
        </authorList>
    </citation>
    <scope>NUCLEOTIDE SEQUENCE [LARGE SCALE GENOMIC DNA]</scope>
    <source>
        <strain evidence="5 6">CBM6</strain>
    </source>
</reference>
<sequence>MDLLAQYGDSSEDEDAANVEYNEFGKRKIKFSKRELKQRRQERKERNARGNSDDELVYRGSTIDKSDSEGDAGDENDKIDENTQETSTFYGTQERDYQGRSFLFPPLDVDIDFNKKVMKCYLPKKVIYRYKGHYNGTTALKMLPETGHLFLSGGNDNKVKIWDFYHERKCLRDYVGHSKPIKTIDFTADAKQMLSGSFDHSLKIWDTETGKVSKRVHLHSIPNSAEFRPTNSNEFVVGLSSSKIQHYDTRVSEKNGLVQVYDHHLSSILSVKYFPDGSRFISSSEDKTVRIWNNQVNIPIKQISDTTQHSMPYLGIHPERSYFCAQSMDNVIYTFGMKPKYKRHPNKKFSGHSSAGYGIGFTFSPDGRFLCSGDAKGGVYLWDWNSTNMLKSMNIPSKTPVTQVVWHPKETSKVLCSGPDGRIFVLD</sequence>
<dbReference type="InterPro" id="IPR020472">
    <property type="entry name" value="WD40_PAC1"/>
</dbReference>
<keyword evidence="6" id="KW-1185">Reference proteome</keyword>
<dbReference type="PROSITE" id="PS50294">
    <property type="entry name" value="WD_REPEATS_REGION"/>
    <property type="match status" value="3"/>
</dbReference>
<comment type="caution">
    <text evidence="5">The sequence shown here is derived from an EMBL/GenBank/DDBJ whole genome shotgun (WGS) entry which is preliminary data.</text>
</comment>
<evidence type="ECO:0000256" key="3">
    <source>
        <dbReference type="PROSITE-ProRule" id="PRU00221"/>
    </source>
</evidence>
<dbReference type="InterPro" id="IPR032847">
    <property type="entry name" value="PRPF17"/>
</dbReference>
<dbReference type="PANTHER" id="PTHR43979">
    <property type="entry name" value="PRE-MRNA-PROCESSING FACTOR 17"/>
    <property type="match status" value="1"/>
</dbReference>
<dbReference type="PANTHER" id="PTHR43979:SF1">
    <property type="entry name" value="PRE-MRNA-PROCESSING FACTOR 17"/>
    <property type="match status" value="1"/>
</dbReference>
<dbReference type="CDD" id="cd00200">
    <property type="entry name" value="WD40"/>
    <property type="match status" value="1"/>
</dbReference>
<keyword evidence="2" id="KW-0677">Repeat</keyword>